<dbReference type="AlphaFoldDB" id="A0A673TEX0"/>
<organism evidence="5 6">
    <name type="scientific">Suricata suricatta</name>
    <name type="common">Meerkat</name>
    <dbReference type="NCBI Taxonomy" id="37032"/>
    <lineage>
        <taxon>Eukaryota</taxon>
        <taxon>Metazoa</taxon>
        <taxon>Chordata</taxon>
        <taxon>Craniata</taxon>
        <taxon>Vertebrata</taxon>
        <taxon>Euteleostomi</taxon>
        <taxon>Mammalia</taxon>
        <taxon>Eutheria</taxon>
        <taxon>Laurasiatheria</taxon>
        <taxon>Carnivora</taxon>
        <taxon>Feliformia</taxon>
        <taxon>Herpestidae</taxon>
        <taxon>Suricata</taxon>
    </lineage>
</organism>
<dbReference type="GO" id="GO:0032922">
    <property type="term" value="P:circadian regulation of gene expression"/>
    <property type="evidence" value="ECO:0007669"/>
    <property type="project" value="TreeGrafter"/>
</dbReference>
<reference evidence="5 6" key="1">
    <citation type="submission" date="2019-05" db="EMBL/GenBank/DDBJ databases">
        <title>A Chromosome-scale Meerkat (S. suricatta) Genome Assembly.</title>
        <authorList>
            <person name="Dudchenko O."/>
            <person name="Lieberman Aiden E."/>
            <person name="Tung J."/>
            <person name="Barreiro L.B."/>
            <person name="Clutton-Brock T.H."/>
        </authorList>
    </citation>
    <scope>NUCLEOTIDE SEQUENCE [LARGE SCALE GENOMIC DNA]</scope>
</reference>
<feature type="region of interest" description="Disordered" evidence="3">
    <location>
        <begin position="1"/>
        <end position="31"/>
    </location>
</feature>
<sequence length="198" mass="21841">MGPSGLQGDRPSELEGPQTYNPEALGKGREEIWSQKGHAEWQDRNRVSEELIMVVKEMKKYFLSERHGKPSAGDALDCVRSVQGKRSLKESSILSPSGAPRADVTINSLEPGTAASEHTSRSTDTFVAVFSLLSGRSVQVSEQAASIQNCKKDFLESSQDVSVFYARTAHTPLPFWNNWTQRVMSSRPMLGIGITKNK</sequence>
<protein>
    <recommendedName>
        <fullName evidence="4">Period circadian protein homolog 1-3 PAS-A domain-containing protein</fullName>
    </recommendedName>
</protein>
<dbReference type="GO" id="GO:0000976">
    <property type="term" value="F:transcription cis-regulatory region binding"/>
    <property type="evidence" value="ECO:0007669"/>
    <property type="project" value="TreeGrafter"/>
</dbReference>
<evidence type="ECO:0000256" key="3">
    <source>
        <dbReference type="SAM" id="MobiDB-lite"/>
    </source>
</evidence>
<reference evidence="5" key="3">
    <citation type="submission" date="2025-09" db="UniProtKB">
        <authorList>
            <consortium name="Ensembl"/>
        </authorList>
    </citation>
    <scope>IDENTIFICATION</scope>
</reference>
<dbReference type="PANTHER" id="PTHR11269">
    <property type="entry name" value="PERIOD CIRCADIAN PROTEIN"/>
    <property type="match status" value="1"/>
</dbReference>
<evidence type="ECO:0000256" key="2">
    <source>
        <dbReference type="ARBA" id="ARBA00023242"/>
    </source>
</evidence>
<evidence type="ECO:0000259" key="4">
    <source>
        <dbReference type="Pfam" id="PF21353"/>
    </source>
</evidence>
<dbReference type="GO" id="GO:0005634">
    <property type="term" value="C:nucleus"/>
    <property type="evidence" value="ECO:0007669"/>
    <property type="project" value="UniProtKB-SubCell"/>
</dbReference>
<evidence type="ECO:0000313" key="6">
    <source>
        <dbReference type="Proteomes" id="UP000472268"/>
    </source>
</evidence>
<name>A0A673TEX0_SURSU</name>
<dbReference type="Gene3D" id="3.30.450.20">
    <property type="entry name" value="PAS domain"/>
    <property type="match status" value="1"/>
</dbReference>
<dbReference type="InterPro" id="IPR048814">
    <property type="entry name" value="Per1-3_PAS-A"/>
</dbReference>
<feature type="domain" description="Period circadian protein homolog 1-3 PAS-A" evidence="4">
    <location>
        <begin position="124"/>
        <end position="183"/>
    </location>
</feature>
<dbReference type="Proteomes" id="UP000472268">
    <property type="component" value="Chromosome 8"/>
</dbReference>
<dbReference type="GO" id="GO:0001222">
    <property type="term" value="F:transcription corepressor binding"/>
    <property type="evidence" value="ECO:0007669"/>
    <property type="project" value="TreeGrafter"/>
</dbReference>
<keyword evidence="6" id="KW-1185">Reference proteome</keyword>
<dbReference type="InterPro" id="IPR050760">
    <property type="entry name" value="Period_circadian_regulator"/>
</dbReference>
<proteinExistence type="predicted"/>
<dbReference type="GO" id="GO:0005737">
    <property type="term" value="C:cytoplasm"/>
    <property type="evidence" value="ECO:0007669"/>
    <property type="project" value="TreeGrafter"/>
</dbReference>
<dbReference type="GO" id="GO:0000122">
    <property type="term" value="P:negative regulation of transcription by RNA polymerase II"/>
    <property type="evidence" value="ECO:0007669"/>
    <property type="project" value="TreeGrafter"/>
</dbReference>
<keyword evidence="2" id="KW-0539">Nucleus</keyword>
<reference evidence="5" key="2">
    <citation type="submission" date="2025-08" db="UniProtKB">
        <authorList>
            <consortium name="Ensembl"/>
        </authorList>
    </citation>
    <scope>IDENTIFICATION</scope>
</reference>
<evidence type="ECO:0000256" key="1">
    <source>
        <dbReference type="ARBA" id="ARBA00004123"/>
    </source>
</evidence>
<dbReference type="Ensembl" id="ENSSSUT00005009247.1">
    <property type="protein sequence ID" value="ENSSSUP00005008020.1"/>
    <property type="gene ID" value="ENSSSUG00005005191.1"/>
</dbReference>
<evidence type="ECO:0000313" key="5">
    <source>
        <dbReference type="Ensembl" id="ENSSSUP00005008020.1"/>
    </source>
</evidence>
<dbReference type="PANTHER" id="PTHR11269:SF13">
    <property type="entry name" value="PERIOD CIRCADIAN PROTEIN HOMOLOG 3"/>
    <property type="match status" value="1"/>
</dbReference>
<dbReference type="Pfam" id="PF21353">
    <property type="entry name" value="Per3-like_PAS-A"/>
    <property type="match status" value="1"/>
</dbReference>
<dbReference type="GO" id="GO:0043153">
    <property type="term" value="P:entrainment of circadian clock by photoperiod"/>
    <property type="evidence" value="ECO:0007669"/>
    <property type="project" value="TreeGrafter"/>
</dbReference>
<accession>A0A673TEX0</accession>
<comment type="subcellular location">
    <subcellularLocation>
        <location evidence="1">Nucleus</location>
    </subcellularLocation>
</comment>